<dbReference type="InterPro" id="IPR024528">
    <property type="entry name" value="ThrE_2"/>
</dbReference>
<dbReference type="STRING" id="89059.LAC1533_0555"/>
<dbReference type="PANTHER" id="PTHR34390:SF1">
    <property type="entry name" value="SUCCINATE TRANSPORTER SUBUNIT YJJB-RELATED"/>
    <property type="match status" value="1"/>
</dbReference>
<protein>
    <submittedName>
        <fullName evidence="11">Integral membrane protein</fullName>
    </submittedName>
</protein>
<organism evidence="10 12">
    <name type="scientific">Ligilactobacillus acidipiscis</name>
    <dbReference type="NCBI Taxonomy" id="89059"/>
    <lineage>
        <taxon>Bacteria</taxon>
        <taxon>Bacillati</taxon>
        <taxon>Bacillota</taxon>
        <taxon>Bacilli</taxon>
        <taxon>Lactobacillales</taxon>
        <taxon>Lactobacillaceae</taxon>
        <taxon>Ligilactobacillus</taxon>
    </lineage>
</organism>
<dbReference type="GeneID" id="95348635"/>
<dbReference type="GO" id="GO:0015744">
    <property type="term" value="P:succinate transport"/>
    <property type="evidence" value="ECO:0007669"/>
    <property type="project" value="TreeGrafter"/>
</dbReference>
<dbReference type="Pfam" id="PF12821">
    <property type="entry name" value="ThrE_2"/>
    <property type="match status" value="1"/>
</dbReference>
<accession>A0A0R2KHA8</accession>
<keyword evidence="2" id="KW-1003">Cell membrane</keyword>
<reference evidence="10 12" key="1">
    <citation type="journal article" date="2015" name="Genome Announc.">
        <title>Expanding the biotechnology potential of lactobacilli through comparative genomics of 213 strains and associated genera.</title>
        <authorList>
            <person name="Sun Z."/>
            <person name="Harris H.M."/>
            <person name="McCann A."/>
            <person name="Guo C."/>
            <person name="Argimon S."/>
            <person name="Zhang W."/>
            <person name="Yang X."/>
            <person name="Jeffery I.B."/>
            <person name="Cooney J.C."/>
            <person name="Kagawa T.F."/>
            <person name="Liu W."/>
            <person name="Song Y."/>
            <person name="Salvetti E."/>
            <person name="Wrobel A."/>
            <person name="Rasinkangas P."/>
            <person name="Parkhill J."/>
            <person name="Rea M.C."/>
            <person name="O'Sullivan O."/>
            <person name="Ritari J."/>
            <person name="Douillard F.P."/>
            <person name="Paul Ross R."/>
            <person name="Yang R."/>
            <person name="Briner A.E."/>
            <person name="Felis G.E."/>
            <person name="de Vos W.M."/>
            <person name="Barrangou R."/>
            <person name="Klaenhammer T.R."/>
            <person name="Caufield P.W."/>
            <person name="Cui Y."/>
            <person name="Zhang H."/>
            <person name="O'Toole P.W."/>
        </authorList>
    </citation>
    <scope>NUCLEOTIDE SEQUENCE [LARGE SCALE GENOMIC DNA]</scope>
    <source>
        <strain evidence="10 12">DSM 15353</strain>
    </source>
</reference>
<comment type="similarity">
    <text evidence="7">Belongs to the ThrE exporter (TC 2.A.79) family.</text>
</comment>
<keyword evidence="3" id="KW-0997">Cell inner membrane</keyword>
<gene>
    <name evidence="10" type="ORF">IV43_GL001775</name>
    <name evidence="11" type="ORF">LAC1533_0555</name>
</gene>
<evidence type="ECO:0000256" key="8">
    <source>
        <dbReference type="SAM" id="Phobius"/>
    </source>
</evidence>
<dbReference type="EMBL" id="LT630287">
    <property type="protein sequence ID" value="SFV39975.1"/>
    <property type="molecule type" value="Genomic_DNA"/>
</dbReference>
<evidence type="ECO:0000256" key="2">
    <source>
        <dbReference type="ARBA" id="ARBA00022475"/>
    </source>
</evidence>
<evidence type="ECO:0000259" key="9">
    <source>
        <dbReference type="Pfam" id="PF12821"/>
    </source>
</evidence>
<name>A0A0R2KHA8_9LACO</name>
<evidence type="ECO:0000256" key="3">
    <source>
        <dbReference type="ARBA" id="ARBA00022519"/>
    </source>
</evidence>
<evidence type="ECO:0000313" key="10">
    <source>
        <dbReference type="EMBL" id="KRN87238.1"/>
    </source>
</evidence>
<dbReference type="GO" id="GO:0005886">
    <property type="term" value="C:plasma membrane"/>
    <property type="evidence" value="ECO:0007669"/>
    <property type="project" value="UniProtKB-SubCell"/>
</dbReference>
<reference evidence="13" key="2">
    <citation type="submission" date="2016-11" db="EMBL/GenBank/DDBJ databases">
        <authorList>
            <person name="Papadimitriou K."/>
        </authorList>
    </citation>
    <scope>NUCLEOTIDE SEQUENCE [LARGE SCALE GENOMIC DNA]</scope>
    <source>
        <strain evidence="13">ACA-DC 1533</strain>
    </source>
</reference>
<evidence type="ECO:0000256" key="7">
    <source>
        <dbReference type="ARBA" id="ARBA00034125"/>
    </source>
</evidence>
<dbReference type="AlphaFoldDB" id="A0A0R2KHA8"/>
<keyword evidence="6 8" id="KW-0472">Membrane</keyword>
<dbReference type="RefSeq" id="WP_010497205.1">
    <property type="nucleotide sequence ID" value="NZ_JBHUGU010000002.1"/>
</dbReference>
<dbReference type="PANTHER" id="PTHR34390">
    <property type="entry name" value="UPF0442 PROTEIN YJJB-RELATED"/>
    <property type="match status" value="1"/>
</dbReference>
<dbReference type="KEGG" id="laca:LAC1533_0555"/>
<dbReference type="InterPro" id="IPR050539">
    <property type="entry name" value="ThrE_Dicarb/AminoAcid_Exp"/>
</dbReference>
<feature type="transmembrane region" description="Helical" evidence="8">
    <location>
        <begin position="80"/>
        <end position="99"/>
    </location>
</feature>
<proteinExistence type="inferred from homology"/>
<evidence type="ECO:0000256" key="6">
    <source>
        <dbReference type="ARBA" id="ARBA00023136"/>
    </source>
</evidence>
<evidence type="ECO:0000256" key="5">
    <source>
        <dbReference type="ARBA" id="ARBA00022989"/>
    </source>
</evidence>
<dbReference type="Proteomes" id="UP000051491">
    <property type="component" value="Unassembled WGS sequence"/>
</dbReference>
<evidence type="ECO:0000313" key="11">
    <source>
        <dbReference type="EMBL" id="SFV39975.1"/>
    </source>
</evidence>
<dbReference type="PATRIC" id="fig|89059.3.peg.1892"/>
<sequence>MELVLGFIFSFLSTLGFGVITNVPRRVLIPAGITGAFGWTVYLLTEPLTTSIILPNLLAALIIGLLGNINAVFIKVPVNLIYIPCLVSLVPGVVIYASLKDFTLGYYNAAGHNLIKTLTVALALDLGFAIAESLFKKCRHIISKNRIKRKGNL</sequence>
<keyword evidence="5 8" id="KW-1133">Transmembrane helix</keyword>
<keyword evidence="4 8" id="KW-0812">Transmembrane</keyword>
<feature type="domain" description="Threonine/Serine exporter ThrE" evidence="9">
    <location>
        <begin position="7"/>
        <end position="133"/>
    </location>
</feature>
<evidence type="ECO:0000256" key="1">
    <source>
        <dbReference type="ARBA" id="ARBA00004651"/>
    </source>
</evidence>
<evidence type="ECO:0000313" key="13">
    <source>
        <dbReference type="Proteomes" id="UP000190935"/>
    </source>
</evidence>
<evidence type="ECO:0000313" key="12">
    <source>
        <dbReference type="Proteomes" id="UP000051491"/>
    </source>
</evidence>
<evidence type="ECO:0000256" key="4">
    <source>
        <dbReference type="ARBA" id="ARBA00022692"/>
    </source>
</evidence>
<reference evidence="11" key="3">
    <citation type="submission" date="2016-11" db="EMBL/GenBank/DDBJ databases">
        <authorList>
            <person name="Jaros S."/>
            <person name="Januszkiewicz K."/>
            <person name="Wedrychowicz H."/>
        </authorList>
    </citation>
    <scope>NUCLEOTIDE SEQUENCE [LARGE SCALE GENOMIC DNA]</scope>
    <source>
        <strain evidence="11">ACA-DC 1533</strain>
    </source>
</reference>
<feature type="transmembrane region" description="Helical" evidence="8">
    <location>
        <begin position="52"/>
        <end position="74"/>
    </location>
</feature>
<comment type="subcellular location">
    <subcellularLocation>
        <location evidence="1">Cell membrane</location>
        <topology evidence="1">Multi-pass membrane protein</topology>
    </subcellularLocation>
</comment>
<dbReference type="OrthoDB" id="9810047at2"/>
<dbReference type="Proteomes" id="UP000190935">
    <property type="component" value="Chromosome I"/>
</dbReference>
<dbReference type="EMBL" id="JQBK01000006">
    <property type="protein sequence ID" value="KRN87238.1"/>
    <property type="molecule type" value="Genomic_DNA"/>
</dbReference>